<gene>
    <name evidence="1" type="ORF">CLAFUR5_14557</name>
</gene>
<protein>
    <recommendedName>
        <fullName evidence="3">SGNH hydrolase-type esterase domain-containing protein</fullName>
    </recommendedName>
</protein>
<accession>A0A9Q8UWV3</accession>
<dbReference type="GeneID" id="71994435"/>
<dbReference type="SUPFAM" id="SSF52266">
    <property type="entry name" value="SGNH hydrolase"/>
    <property type="match status" value="1"/>
</dbReference>
<keyword evidence="2" id="KW-1185">Reference proteome</keyword>
<dbReference type="InterPro" id="IPR053140">
    <property type="entry name" value="GDSL_Rv0518-like"/>
</dbReference>
<dbReference type="RefSeq" id="XP_047769653.1">
    <property type="nucleotide sequence ID" value="XM_047913705.1"/>
</dbReference>
<dbReference type="Pfam" id="PF00657">
    <property type="entry name" value="Lipase_GDSL"/>
    <property type="match status" value="1"/>
</dbReference>
<dbReference type="CDD" id="cd01830">
    <property type="entry name" value="XynE_like"/>
    <property type="match status" value="1"/>
</dbReference>
<dbReference type="InterPro" id="IPR036514">
    <property type="entry name" value="SGNH_hydro_sf"/>
</dbReference>
<evidence type="ECO:0008006" key="3">
    <source>
        <dbReference type="Google" id="ProtNLM"/>
    </source>
</evidence>
<name>A0A9Q8UWV3_PASFU</name>
<reference evidence="1" key="2">
    <citation type="journal article" date="2022" name="Microb. Genom.">
        <title>A chromosome-scale genome assembly of the tomato pathogen Cladosporium fulvum reveals a compartmentalized genome architecture and the presence of a dispensable chromosome.</title>
        <authorList>
            <person name="Zaccaron A.Z."/>
            <person name="Chen L.H."/>
            <person name="Samaras A."/>
            <person name="Stergiopoulos I."/>
        </authorList>
    </citation>
    <scope>NUCLEOTIDE SEQUENCE</scope>
    <source>
        <strain evidence="1">Race5_Kim</strain>
    </source>
</reference>
<dbReference type="Proteomes" id="UP000756132">
    <property type="component" value="Chromosome 13"/>
</dbReference>
<organism evidence="1 2">
    <name type="scientific">Passalora fulva</name>
    <name type="common">Tomato leaf mold</name>
    <name type="synonym">Cladosporium fulvum</name>
    <dbReference type="NCBI Taxonomy" id="5499"/>
    <lineage>
        <taxon>Eukaryota</taxon>
        <taxon>Fungi</taxon>
        <taxon>Dikarya</taxon>
        <taxon>Ascomycota</taxon>
        <taxon>Pezizomycotina</taxon>
        <taxon>Dothideomycetes</taxon>
        <taxon>Dothideomycetidae</taxon>
        <taxon>Mycosphaerellales</taxon>
        <taxon>Mycosphaerellaceae</taxon>
        <taxon>Fulvia</taxon>
    </lineage>
</organism>
<dbReference type="InterPro" id="IPR001087">
    <property type="entry name" value="GDSL"/>
</dbReference>
<reference evidence="1" key="1">
    <citation type="submission" date="2021-12" db="EMBL/GenBank/DDBJ databases">
        <authorList>
            <person name="Zaccaron A."/>
            <person name="Stergiopoulos I."/>
        </authorList>
    </citation>
    <scope>NUCLEOTIDE SEQUENCE</scope>
    <source>
        <strain evidence="1">Race5_Kim</strain>
    </source>
</reference>
<dbReference type="OrthoDB" id="10071171at2759"/>
<dbReference type="Gene3D" id="3.40.50.1110">
    <property type="entry name" value="SGNH hydrolase"/>
    <property type="match status" value="1"/>
</dbReference>
<dbReference type="PANTHER" id="PTHR43784">
    <property type="entry name" value="GDSL-LIKE LIPASE/ACYLHYDROLASE, PUTATIVE (AFU_ORTHOLOGUE AFUA_2G00820)-RELATED"/>
    <property type="match status" value="1"/>
</dbReference>
<dbReference type="PANTHER" id="PTHR43784:SF3">
    <property type="entry name" value="GDSL FAMILY LIPASE"/>
    <property type="match status" value="1"/>
</dbReference>
<dbReference type="EMBL" id="CP090175">
    <property type="protein sequence ID" value="UJO25287.1"/>
    <property type="molecule type" value="Genomic_DNA"/>
</dbReference>
<dbReference type="GO" id="GO:0016788">
    <property type="term" value="F:hydrolase activity, acting on ester bonds"/>
    <property type="evidence" value="ECO:0007669"/>
    <property type="project" value="InterPro"/>
</dbReference>
<evidence type="ECO:0000313" key="2">
    <source>
        <dbReference type="Proteomes" id="UP000756132"/>
    </source>
</evidence>
<dbReference type="AlphaFoldDB" id="A0A9Q8UWV3"/>
<dbReference type="KEGG" id="ffu:CLAFUR5_14557"/>
<evidence type="ECO:0000313" key="1">
    <source>
        <dbReference type="EMBL" id="UJO25287.1"/>
    </source>
</evidence>
<sequence length="401" mass="43189">MPQLTEPANLPPQPFNQTDLVFFNTTLRQTFHITTPSTYLRLRLSNAFGGANLPITAATIAVPLASGIGNGNLTGSSLINTTTVQHLTFSGEAEISIPPGALAVSDPIYFPVHANQILSISLYLANGQSTQSITSHPGSRTSSYLSRGDWTASKNLTDSSTQEVFHWYFISALEAWSEPAVSSFVVVGDSITDGRSSYNNANGRWTDLLFNRLHYHSSSTNNPALGNIAVSNQAAGGNRVLADGAGPSALSRIERDVIAHPGVKYAMTLEGVNDIGTAMATMEAQRVVGDALIQAYKQMFTRMHTAGIAVFGGNPLREETRMRVNEWIRGSVGMAGGFDGLVDFDEVMKNPINSTEMNPLLNSGDCLHPNPEGYQVMADAFPVELFEKLEKGSEYICVVPD</sequence>
<proteinExistence type="predicted"/>